<dbReference type="PATRIC" id="fig|1107882.3.peg.269"/>
<evidence type="ECO:0000313" key="3">
    <source>
        <dbReference type="Proteomes" id="UP000003250"/>
    </source>
</evidence>
<dbReference type="OrthoDB" id="7506908at2"/>
<keyword evidence="3" id="KW-1185">Reference proteome</keyword>
<dbReference type="SUPFAM" id="SSF51182">
    <property type="entry name" value="RmlC-like cupins"/>
    <property type="match status" value="1"/>
</dbReference>
<proteinExistence type="predicted"/>
<dbReference type="InterPro" id="IPR011051">
    <property type="entry name" value="RmlC_Cupin_sf"/>
</dbReference>
<name>H0HJG5_9HYPH</name>
<gene>
    <name evidence="2" type="ORF">MAXJ12_01349</name>
</gene>
<dbReference type="Gene3D" id="2.60.120.10">
    <property type="entry name" value="Jelly Rolls"/>
    <property type="match status" value="1"/>
</dbReference>
<evidence type="ECO:0000256" key="1">
    <source>
        <dbReference type="SAM" id="SignalP"/>
    </source>
</evidence>
<sequence>MKYAARSFIVSGAFALSLGAAAIFAGIAASHDAEPHHTVVPADAVAWGEAPPSLPPGAQAAALLGSPAKEGPFVLRLKFPAGFIVPPHRHSKDEFVTVISGGFGIASGEKLDRAAAKPLPAGSFVHLPAGMPHYAVTDGETVVQINGTGPFDVVYVDPKDDPRKK</sequence>
<reference evidence="2 3" key="1">
    <citation type="journal article" date="2012" name="J. Bacteriol.">
        <title>Draft Genome Sequence of Mesorhizobium alhagi CCNWXJ12-2T, a Novel Salt-Resistant Species Isolated from the Desert of Northwestern China.</title>
        <authorList>
            <person name="Zhou M."/>
            <person name="Chen W."/>
            <person name="Chen H."/>
            <person name="Wei G."/>
        </authorList>
    </citation>
    <scope>NUCLEOTIDE SEQUENCE [LARGE SCALE GENOMIC DNA]</scope>
    <source>
        <strain evidence="2 3">CCNWXJ12-2</strain>
    </source>
</reference>
<dbReference type="InterPro" id="IPR014710">
    <property type="entry name" value="RmlC-like_jellyroll"/>
</dbReference>
<evidence type="ECO:0008006" key="4">
    <source>
        <dbReference type="Google" id="ProtNLM"/>
    </source>
</evidence>
<dbReference type="Pfam" id="PF14499">
    <property type="entry name" value="DUF4437"/>
    <property type="match status" value="1"/>
</dbReference>
<protein>
    <recommendedName>
        <fullName evidence="4">Cupin 2 conserved barrel domain-containing protein</fullName>
    </recommendedName>
</protein>
<dbReference type="CDD" id="cd06989">
    <property type="entry name" value="cupin_DRT102"/>
    <property type="match status" value="1"/>
</dbReference>
<dbReference type="Proteomes" id="UP000003250">
    <property type="component" value="Unassembled WGS sequence"/>
</dbReference>
<dbReference type="AlphaFoldDB" id="H0HJG5"/>
<dbReference type="EMBL" id="AHAM01000019">
    <property type="protein sequence ID" value="EHK59130.1"/>
    <property type="molecule type" value="Genomic_DNA"/>
</dbReference>
<accession>H0HJG5</accession>
<feature type="chain" id="PRO_5003533959" description="Cupin 2 conserved barrel domain-containing protein" evidence="1">
    <location>
        <begin position="26"/>
        <end position="165"/>
    </location>
</feature>
<evidence type="ECO:0000313" key="2">
    <source>
        <dbReference type="EMBL" id="EHK59130.1"/>
    </source>
</evidence>
<dbReference type="InterPro" id="IPR028013">
    <property type="entry name" value="DUF4437"/>
</dbReference>
<organism evidence="2 3">
    <name type="scientific">Mesorhizobium alhagi CCNWXJ12-2</name>
    <dbReference type="NCBI Taxonomy" id="1107882"/>
    <lineage>
        <taxon>Bacteria</taxon>
        <taxon>Pseudomonadati</taxon>
        <taxon>Pseudomonadota</taxon>
        <taxon>Alphaproteobacteria</taxon>
        <taxon>Hyphomicrobiales</taxon>
        <taxon>Phyllobacteriaceae</taxon>
        <taxon>Allomesorhizobium</taxon>
    </lineage>
</organism>
<feature type="signal peptide" evidence="1">
    <location>
        <begin position="1"/>
        <end position="25"/>
    </location>
</feature>
<keyword evidence="1" id="KW-0732">Signal</keyword>
<dbReference type="RefSeq" id="WP_008833927.1">
    <property type="nucleotide sequence ID" value="NZ_AHAM01000019.1"/>
</dbReference>